<dbReference type="SUPFAM" id="SSF55729">
    <property type="entry name" value="Acyl-CoA N-acyltransferases (Nat)"/>
    <property type="match status" value="1"/>
</dbReference>
<comment type="similarity">
    <text evidence="3">Belongs to the acetyltransferase family. RimJ subfamily.</text>
</comment>
<evidence type="ECO:0000256" key="3">
    <source>
        <dbReference type="ARBA" id="ARBA00038502"/>
    </source>
</evidence>
<dbReference type="Pfam" id="PF13302">
    <property type="entry name" value="Acetyltransf_3"/>
    <property type="match status" value="1"/>
</dbReference>
<evidence type="ECO:0000256" key="1">
    <source>
        <dbReference type="ARBA" id="ARBA00022679"/>
    </source>
</evidence>
<protein>
    <submittedName>
        <fullName evidence="5">GNAT family N-acetyltransferase</fullName>
    </submittedName>
</protein>
<dbReference type="Proteomes" id="UP000734511">
    <property type="component" value="Unassembled WGS sequence"/>
</dbReference>
<keyword evidence="6" id="KW-1185">Reference proteome</keyword>
<keyword evidence="2" id="KW-0012">Acyltransferase</keyword>
<keyword evidence="1" id="KW-0808">Transferase</keyword>
<proteinExistence type="inferred from homology"/>
<evidence type="ECO:0000256" key="2">
    <source>
        <dbReference type="ARBA" id="ARBA00023315"/>
    </source>
</evidence>
<dbReference type="InterPro" id="IPR051531">
    <property type="entry name" value="N-acetyltransferase"/>
</dbReference>
<evidence type="ECO:0000313" key="5">
    <source>
        <dbReference type="EMBL" id="NJP42873.1"/>
    </source>
</evidence>
<evidence type="ECO:0000313" key="6">
    <source>
        <dbReference type="Proteomes" id="UP000734511"/>
    </source>
</evidence>
<dbReference type="RefSeq" id="WP_167981746.1">
    <property type="nucleotide sequence ID" value="NZ_JAATEJ010000003.1"/>
</dbReference>
<dbReference type="EMBL" id="JAATEJ010000003">
    <property type="protein sequence ID" value="NJP42873.1"/>
    <property type="molecule type" value="Genomic_DNA"/>
</dbReference>
<dbReference type="PANTHER" id="PTHR43792">
    <property type="entry name" value="GNAT FAMILY, PUTATIVE (AFU_ORTHOLOGUE AFUA_3G00765)-RELATED-RELATED"/>
    <property type="match status" value="1"/>
</dbReference>
<evidence type="ECO:0000259" key="4">
    <source>
        <dbReference type="PROSITE" id="PS51186"/>
    </source>
</evidence>
<comment type="caution">
    <text evidence="5">The sequence shown here is derived from an EMBL/GenBank/DDBJ whole genome shotgun (WGS) entry which is preliminary data.</text>
</comment>
<name>A0ABX0ZGC7_9ACTN</name>
<accession>A0ABX0ZGC7</accession>
<reference evidence="5 6" key="1">
    <citation type="submission" date="2020-03" db="EMBL/GenBank/DDBJ databases">
        <title>WGS of actinomycetes isolated from Thailand.</title>
        <authorList>
            <person name="Thawai C."/>
        </authorList>
    </citation>
    <scope>NUCLEOTIDE SEQUENCE [LARGE SCALE GENOMIC DNA]</scope>
    <source>
        <strain evidence="5 6">PRB2-1</strain>
    </source>
</reference>
<gene>
    <name evidence="5" type="ORF">HCN08_05530</name>
</gene>
<dbReference type="InterPro" id="IPR000182">
    <property type="entry name" value="GNAT_dom"/>
</dbReference>
<dbReference type="PROSITE" id="PS51186">
    <property type="entry name" value="GNAT"/>
    <property type="match status" value="1"/>
</dbReference>
<dbReference type="Gene3D" id="3.40.630.30">
    <property type="match status" value="1"/>
</dbReference>
<sequence length="195" mass="21333">MDKQRVTRVELAAWGEGDFWLLERANAPEMTDHLGGPESTEALERRHRRYLEMAKGGMFRVVAVDGGEGVAGRTVGSIGFWEREWRGGQVWETGWAVLPEFQGRGVAAAAAGAVVEAAREAGGHRHLHAFPSVDHPASNGVCKRAGFVWLEEVAFEYPKGTWMTCNDWRLDLWEATEATEAAEAPDAATAPDAAE</sequence>
<dbReference type="PANTHER" id="PTHR43792:SF8">
    <property type="entry name" value="[RIBOSOMAL PROTEIN US5]-ALANINE N-ACETYLTRANSFERASE"/>
    <property type="match status" value="1"/>
</dbReference>
<dbReference type="InterPro" id="IPR016181">
    <property type="entry name" value="Acyl_CoA_acyltransferase"/>
</dbReference>
<feature type="domain" description="N-acetyltransferase" evidence="4">
    <location>
        <begin position="9"/>
        <end position="168"/>
    </location>
</feature>
<organism evidence="5 6">
    <name type="scientific">Actinacidiphila epipremni</name>
    <dbReference type="NCBI Taxonomy" id="2053013"/>
    <lineage>
        <taxon>Bacteria</taxon>
        <taxon>Bacillati</taxon>
        <taxon>Actinomycetota</taxon>
        <taxon>Actinomycetes</taxon>
        <taxon>Kitasatosporales</taxon>
        <taxon>Streptomycetaceae</taxon>
        <taxon>Actinacidiphila</taxon>
    </lineage>
</organism>